<dbReference type="Pfam" id="PF00416">
    <property type="entry name" value="Ribosomal_S13"/>
    <property type="match status" value="2"/>
</dbReference>
<dbReference type="PIRSF" id="PIRSF002134">
    <property type="entry name" value="Ribosomal_S13"/>
    <property type="match status" value="1"/>
</dbReference>
<dbReference type="Gene3D" id="4.10.910.10">
    <property type="entry name" value="30s ribosomal protein s13, domain 2"/>
    <property type="match status" value="1"/>
</dbReference>
<sequence length="135" mass="15199">MIRIAGIDLNDKWKVTYALTNIKGIGWTRAKKIVADVKVDIGKRVADLSQDDVVKLTAEVEKFPVEGDLIRTVRGNIARLRQIGTYRGYRHAHSLPVRGQRTKSNARTKRGKRKTIGAFKKEMLAKQPTTTTAQK</sequence>
<evidence type="ECO:0000256" key="5">
    <source>
        <dbReference type="HAMAP-Rule" id="MF_01315"/>
    </source>
</evidence>
<dbReference type="InterPro" id="IPR027437">
    <property type="entry name" value="Rbsml_uS13_C"/>
</dbReference>
<keyword evidence="3 5" id="KW-0687">Ribonucleoprotein</keyword>
<evidence type="ECO:0000256" key="4">
    <source>
        <dbReference type="ARBA" id="ARBA00035166"/>
    </source>
</evidence>
<dbReference type="GO" id="GO:0006412">
    <property type="term" value="P:translation"/>
    <property type="evidence" value="ECO:0007669"/>
    <property type="project" value="UniProtKB-UniRule"/>
</dbReference>
<evidence type="ECO:0000256" key="2">
    <source>
        <dbReference type="ARBA" id="ARBA00022980"/>
    </source>
</evidence>
<dbReference type="HAMAP" id="MF_01315">
    <property type="entry name" value="Ribosomal_uS13"/>
    <property type="match status" value="1"/>
</dbReference>
<dbReference type="InterPro" id="IPR001892">
    <property type="entry name" value="Ribosomal_uS13"/>
</dbReference>
<dbReference type="FunFam" id="1.10.8.50:FF:000001">
    <property type="entry name" value="30S ribosomal protein S13"/>
    <property type="match status" value="1"/>
</dbReference>
<protein>
    <recommendedName>
        <fullName evidence="4 5">Small ribosomal subunit protein uS13</fullName>
    </recommendedName>
</protein>
<dbReference type="EMBL" id="MGHU01000027">
    <property type="protein sequence ID" value="OGM77249.1"/>
    <property type="molecule type" value="Genomic_DNA"/>
</dbReference>
<accession>A0A1F8CN18</accession>
<keyword evidence="5" id="KW-0699">rRNA-binding</keyword>
<dbReference type="SUPFAM" id="SSF46946">
    <property type="entry name" value="S13-like H2TH domain"/>
    <property type="match status" value="1"/>
</dbReference>
<proteinExistence type="inferred from homology"/>
<dbReference type="GO" id="GO:0019843">
    <property type="term" value="F:rRNA binding"/>
    <property type="evidence" value="ECO:0007669"/>
    <property type="project" value="UniProtKB-UniRule"/>
</dbReference>
<keyword evidence="5" id="KW-0820">tRNA-binding</keyword>
<keyword evidence="5" id="KW-0694">RNA-binding</keyword>
<evidence type="ECO:0000256" key="1">
    <source>
        <dbReference type="ARBA" id="ARBA00008080"/>
    </source>
</evidence>
<evidence type="ECO:0000313" key="8">
    <source>
        <dbReference type="Proteomes" id="UP000179241"/>
    </source>
</evidence>
<keyword evidence="2 5" id="KW-0689">Ribosomal protein</keyword>
<reference evidence="7 8" key="1">
    <citation type="journal article" date="2016" name="Nat. Commun.">
        <title>Thousands of microbial genomes shed light on interconnected biogeochemical processes in an aquifer system.</title>
        <authorList>
            <person name="Anantharaman K."/>
            <person name="Brown C.T."/>
            <person name="Hug L.A."/>
            <person name="Sharon I."/>
            <person name="Castelle C.J."/>
            <person name="Probst A.J."/>
            <person name="Thomas B.C."/>
            <person name="Singh A."/>
            <person name="Wilkins M.J."/>
            <person name="Karaoz U."/>
            <person name="Brodie E.L."/>
            <person name="Williams K.H."/>
            <person name="Hubbard S.S."/>
            <person name="Banfield J.F."/>
        </authorList>
    </citation>
    <scope>NUCLEOTIDE SEQUENCE [LARGE SCALE GENOMIC DNA]</scope>
</reference>
<dbReference type="PANTHER" id="PTHR10871">
    <property type="entry name" value="30S RIBOSOMAL PROTEIN S13/40S RIBOSOMAL PROTEIN S18"/>
    <property type="match status" value="1"/>
</dbReference>
<dbReference type="PROSITE" id="PS00646">
    <property type="entry name" value="RIBOSOMAL_S13_1"/>
    <property type="match status" value="1"/>
</dbReference>
<organism evidence="7 8">
    <name type="scientific">Candidatus Woesebacteria bacterium RIFOXYA1_FULL_43_9</name>
    <dbReference type="NCBI Taxonomy" id="1802534"/>
    <lineage>
        <taxon>Bacteria</taxon>
        <taxon>Candidatus Woeseibacteriota</taxon>
    </lineage>
</organism>
<dbReference type="AlphaFoldDB" id="A0A1F8CN18"/>
<name>A0A1F8CN18_9BACT</name>
<comment type="similarity">
    <text evidence="1 5 6">Belongs to the universal ribosomal protein uS13 family.</text>
</comment>
<evidence type="ECO:0000256" key="3">
    <source>
        <dbReference type="ARBA" id="ARBA00023274"/>
    </source>
</evidence>
<comment type="subunit">
    <text evidence="5">Part of the 30S ribosomal subunit. Forms a loose heterodimer with protein S19. Forms two bridges to the 50S subunit in the 70S ribosome.</text>
</comment>
<dbReference type="GO" id="GO:0015935">
    <property type="term" value="C:small ribosomal subunit"/>
    <property type="evidence" value="ECO:0007669"/>
    <property type="project" value="TreeGrafter"/>
</dbReference>
<dbReference type="InterPro" id="IPR018269">
    <property type="entry name" value="Ribosomal_uS13_CS"/>
</dbReference>
<dbReference type="Gene3D" id="1.10.8.50">
    <property type="match status" value="1"/>
</dbReference>
<dbReference type="PANTHER" id="PTHR10871:SF1">
    <property type="entry name" value="SMALL RIBOSOMAL SUBUNIT PROTEIN US13M"/>
    <property type="match status" value="1"/>
</dbReference>
<gene>
    <name evidence="5" type="primary">rpsM</name>
    <name evidence="7" type="ORF">A2188_02655</name>
</gene>
<dbReference type="GO" id="GO:0005829">
    <property type="term" value="C:cytosol"/>
    <property type="evidence" value="ECO:0007669"/>
    <property type="project" value="TreeGrafter"/>
</dbReference>
<dbReference type="GO" id="GO:0003735">
    <property type="term" value="F:structural constituent of ribosome"/>
    <property type="evidence" value="ECO:0007669"/>
    <property type="project" value="InterPro"/>
</dbReference>
<dbReference type="PROSITE" id="PS50159">
    <property type="entry name" value="RIBOSOMAL_S13_2"/>
    <property type="match status" value="1"/>
</dbReference>
<evidence type="ECO:0000256" key="6">
    <source>
        <dbReference type="RuleBase" id="RU003830"/>
    </source>
</evidence>
<dbReference type="InterPro" id="IPR010979">
    <property type="entry name" value="Ribosomal_uS13-like_H2TH"/>
</dbReference>
<dbReference type="Proteomes" id="UP000179241">
    <property type="component" value="Unassembled WGS sequence"/>
</dbReference>
<evidence type="ECO:0000313" key="7">
    <source>
        <dbReference type="EMBL" id="OGM77249.1"/>
    </source>
</evidence>
<comment type="caution">
    <text evidence="7">The sequence shown here is derived from an EMBL/GenBank/DDBJ whole genome shotgun (WGS) entry which is preliminary data.</text>
</comment>
<dbReference type="GO" id="GO:0000049">
    <property type="term" value="F:tRNA binding"/>
    <property type="evidence" value="ECO:0007669"/>
    <property type="project" value="UniProtKB-UniRule"/>
</dbReference>
<comment type="function">
    <text evidence="5">Located at the top of the head of the 30S subunit, it contacts several helices of the 16S rRNA. In the 70S ribosome it contacts the 23S rRNA (bridge B1a) and protein L5 of the 50S subunit (bridge B1b), connecting the 2 subunits; these bridges are implicated in subunit movement. Contacts the tRNAs in the A and P-sites.</text>
</comment>